<evidence type="ECO:0000313" key="2">
    <source>
        <dbReference type="EMBL" id="MDQ0449396.1"/>
    </source>
</evidence>
<sequence>MSPLPPPHWGEGHEAVKPVMRYALTILALLAVAWIAFHLR</sequence>
<name>A0ABU0I6R8_9HYPH</name>
<keyword evidence="3" id="KW-1185">Reference proteome</keyword>
<gene>
    <name evidence="2" type="ORF">QO012_003913</name>
</gene>
<keyword evidence="1" id="KW-0812">Transmembrane</keyword>
<protein>
    <submittedName>
        <fullName evidence="2">RimJ/RimL family protein N-acetyltransferase</fullName>
    </submittedName>
</protein>
<accession>A0ABU0I6R8</accession>
<comment type="caution">
    <text evidence="2">The sequence shown here is derived from an EMBL/GenBank/DDBJ whole genome shotgun (WGS) entry which is preliminary data.</text>
</comment>
<dbReference type="EMBL" id="JAUSVP010000014">
    <property type="protein sequence ID" value="MDQ0449396.1"/>
    <property type="molecule type" value="Genomic_DNA"/>
</dbReference>
<dbReference type="Proteomes" id="UP001231124">
    <property type="component" value="Unassembled WGS sequence"/>
</dbReference>
<proteinExistence type="predicted"/>
<evidence type="ECO:0000256" key="1">
    <source>
        <dbReference type="SAM" id="Phobius"/>
    </source>
</evidence>
<reference evidence="2 3" key="1">
    <citation type="submission" date="2023-07" db="EMBL/GenBank/DDBJ databases">
        <title>Genomic Encyclopedia of Type Strains, Phase IV (KMG-IV): sequencing the most valuable type-strain genomes for metagenomic binning, comparative biology and taxonomic classification.</title>
        <authorList>
            <person name="Goeker M."/>
        </authorList>
    </citation>
    <scope>NUCLEOTIDE SEQUENCE [LARGE SCALE GENOMIC DNA]</scope>
    <source>
        <strain evidence="2 3">DSM 19013</strain>
    </source>
</reference>
<organism evidence="2 3">
    <name type="scientific">Methylobacterium aerolatum</name>
    <dbReference type="NCBI Taxonomy" id="418708"/>
    <lineage>
        <taxon>Bacteria</taxon>
        <taxon>Pseudomonadati</taxon>
        <taxon>Pseudomonadota</taxon>
        <taxon>Alphaproteobacteria</taxon>
        <taxon>Hyphomicrobiales</taxon>
        <taxon>Methylobacteriaceae</taxon>
        <taxon>Methylobacterium</taxon>
    </lineage>
</organism>
<dbReference type="RefSeq" id="WP_283207288.1">
    <property type="nucleotide sequence ID" value="NZ_BPQE01000027.1"/>
</dbReference>
<evidence type="ECO:0000313" key="3">
    <source>
        <dbReference type="Proteomes" id="UP001231124"/>
    </source>
</evidence>
<feature type="transmembrane region" description="Helical" evidence="1">
    <location>
        <begin position="20"/>
        <end position="39"/>
    </location>
</feature>
<keyword evidence="1" id="KW-0472">Membrane</keyword>
<keyword evidence="1" id="KW-1133">Transmembrane helix</keyword>